<sequence>MGKNGTKGGTLLEGGSKQAIFLRIRAIASPTASTEDQEVLPISVTLRPPSESSQAGWAINSAQIEAILGLWMWSLIYDERLKTKDDAGPRGSLAKKYKPSRIVSVGCHDGTRNDETNRQLEMDLWLGSDAVKLFNATVTVDERETPGFIKVWRQGTLSKDTDWITLSKGGQPKEKSKAKTQLFCGWNPAYESLASETSTKLRVQFTSTDHSLLDICTQELFTALAVSLAALPGVAKTKITERGGHERPGVPGRRVIMSHTSIWGPTPRSISQDHATRLDKRSGNLPAGLGLAPSRKVTAMGV</sequence>
<reference evidence="1" key="2">
    <citation type="submission" date="2014-03" db="EMBL/GenBank/DDBJ databases">
        <title>The Genome Annotation of Fusarium oxysporum Cotton.</title>
        <authorList>
            <consortium name="The Broad Institute Genomics Platform"/>
            <person name="Ma L.-J."/>
            <person name="Corby-Kistler H."/>
            <person name="Broz K."/>
            <person name="Gale L.R."/>
            <person name="Jonkers W."/>
            <person name="O'Donnell K."/>
            <person name="Ploetz R."/>
            <person name="Steinberg C."/>
            <person name="Schwartz D.C."/>
            <person name="VanEtten H."/>
            <person name="Zhou S."/>
            <person name="Young S.K."/>
            <person name="Zeng Q."/>
            <person name="Gargeya S."/>
            <person name="Fitzgerald M."/>
            <person name="Abouelleil A."/>
            <person name="Alvarado L."/>
            <person name="Chapman S.B."/>
            <person name="Gainer-Dewar J."/>
            <person name="Goldberg J."/>
            <person name="Griggs A."/>
            <person name="Gujja S."/>
            <person name="Hansen M."/>
            <person name="Howarth C."/>
            <person name="Imamovic A."/>
            <person name="Ireland A."/>
            <person name="Larimer J."/>
            <person name="McCowan C."/>
            <person name="Murphy C."/>
            <person name="Pearson M."/>
            <person name="Poon T.W."/>
            <person name="Priest M."/>
            <person name="Roberts A."/>
            <person name="Saif S."/>
            <person name="Shea T."/>
            <person name="Sykes S."/>
            <person name="Wortman J."/>
            <person name="Nusbaum C."/>
            <person name="Birren B."/>
        </authorList>
    </citation>
    <scope>NUCLEOTIDE SEQUENCE</scope>
    <source>
        <strain evidence="1">25433</strain>
    </source>
</reference>
<evidence type="ECO:0000313" key="1">
    <source>
        <dbReference type="EMBL" id="EXM12237.1"/>
    </source>
</evidence>
<reference evidence="1" key="1">
    <citation type="submission" date="2011-11" db="EMBL/GenBank/DDBJ databases">
        <title>The Genome Sequence of Fusarium oxysporum Cotton.</title>
        <authorList>
            <consortium name="The Broad Institute Genome Sequencing Platform"/>
            <person name="Ma L.-J."/>
            <person name="Gale L.R."/>
            <person name="Schwartz D.C."/>
            <person name="Zhou S."/>
            <person name="Corby-Kistler H."/>
            <person name="Young S.K."/>
            <person name="Zeng Q."/>
            <person name="Gargeya S."/>
            <person name="Fitzgerald M."/>
            <person name="Haas B."/>
            <person name="Abouelleil A."/>
            <person name="Alvarado L."/>
            <person name="Arachchi H.M."/>
            <person name="Berlin A."/>
            <person name="Brown A."/>
            <person name="Chapman S.B."/>
            <person name="Chen Z."/>
            <person name="Dunbar C."/>
            <person name="Freedman E."/>
            <person name="Gearin G."/>
            <person name="Goldberg J."/>
            <person name="Griggs A."/>
            <person name="Gujja S."/>
            <person name="Heiman D."/>
            <person name="Howarth C."/>
            <person name="Larson L."/>
            <person name="Lui A."/>
            <person name="MacDonald P.J.P."/>
            <person name="Montmayeur A."/>
            <person name="Murphy C."/>
            <person name="Neiman D."/>
            <person name="Pearson M."/>
            <person name="Priest M."/>
            <person name="Roberts A."/>
            <person name="Saif S."/>
            <person name="Shea T."/>
            <person name="Shenoy N."/>
            <person name="Sisk P."/>
            <person name="Stolte C."/>
            <person name="Sykes S."/>
            <person name="Wortman J."/>
            <person name="Nusbaum C."/>
            <person name="Birren B."/>
        </authorList>
    </citation>
    <scope>NUCLEOTIDE SEQUENCE [LARGE SCALE GENOMIC DNA]</scope>
    <source>
        <strain evidence="1">25433</strain>
    </source>
</reference>
<gene>
    <name evidence="1" type="ORF">FOTG_19262</name>
</gene>
<dbReference type="Proteomes" id="UP000030701">
    <property type="component" value="Unassembled WGS sequence"/>
</dbReference>
<accession>X0KTW9</accession>
<name>X0KTW9_FUSOX</name>
<organism evidence="1">
    <name type="scientific">Fusarium oxysporum f. sp. vasinfectum 25433</name>
    <dbReference type="NCBI Taxonomy" id="1089449"/>
    <lineage>
        <taxon>Eukaryota</taxon>
        <taxon>Fungi</taxon>
        <taxon>Dikarya</taxon>
        <taxon>Ascomycota</taxon>
        <taxon>Pezizomycotina</taxon>
        <taxon>Sordariomycetes</taxon>
        <taxon>Hypocreomycetidae</taxon>
        <taxon>Hypocreales</taxon>
        <taxon>Nectriaceae</taxon>
        <taxon>Fusarium</taxon>
        <taxon>Fusarium oxysporum species complex</taxon>
    </lineage>
</organism>
<dbReference type="OrthoDB" id="7464126at2759"/>
<proteinExistence type="predicted"/>
<dbReference type="AlphaFoldDB" id="X0KTW9"/>
<protein>
    <submittedName>
        <fullName evidence="1">Uncharacterized protein</fullName>
    </submittedName>
</protein>
<dbReference type="HOGENOM" id="CLU_921472_0_0_1"/>
<dbReference type="EMBL" id="KK035822">
    <property type="protein sequence ID" value="EXM12237.1"/>
    <property type="molecule type" value="Genomic_DNA"/>
</dbReference>